<dbReference type="Gene3D" id="2.130.10.10">
    <property type="entry name" value="YVTN repeat-like/Quinoprotein amine dehydrogenase"/>
    <property type="match status" value="2"/>
</dbReference>
<keyword evidence="5" id="KW-1185">Reference proteome</keyword>
<organism evidence="4 5">
    <name type="scientific">Dioszegia hungarica</name>
    <dbReference type="NCBI Taxonomy" id="4972"/>
    <lineage>
        <taxon>Eukaryota</taxon>
        <taxon>Fungi</taxon>
        <taxon>Dikarya</taxon>
        <taxon>Basidiomycota</taxon>
        <taxon>Agaricomycotina</taxon>
        <taxon>Tremellomycetes</taxon>
        <taxon>Tremellales</taxon>
        <taxon>Bulleribasidiaceae</taxon>
        <taxon>Dioszegia</taxon>
    </lineage>
</organism>
<dbReference type="SUPFAM" id="SSF50978">
    <property type="entry name" value="WD40 repeat-like"/>
    <property type="match status" value="2"/>
</dbReference>
<dbReference type="InterPro" id="IPR019775">
    <property type="entry name" value="WD40_repeat_CS"/>
</dbReference>
<feature type="repeat" description="WD" evidence="3">
    <location>
        <begin position="54"/>
        <end position="95"/>
    </location>
</feature>
<sequence>MSWKAGSVYPCNPWTARSESTKLAADPKGEKLIYTNGRAVVIRDLNNPSLSHVYTQHTQTATVARISPSGFYCASADIAGNVRVWDVVNQENVLKYAGRPMSGKINDLAWDGESKRIIVGGEGKDKFGAAFFMDSGSSCGEITGHSKPITSLSVRHQRPFRAVSGSDDTSVCLHTAVPFKYDKIFNHHTRFVRDVQYAPNGDLFASVASDGKLFFYDGKTGEKKAEAARPETSSLMAASWALDSAQIATAGADGVVAIWDAATGQAGQSWKVGSDVESQQNGIVWANPNVIASVSLSGTINLFDPREGNSWRKLHGPTKAITASGLNEKDQTFYAGSFDGSIKAFSTAEDEGAWKEIEGGGHAARIVGVASDTDGKVWAAGWDDRATSISGTKFASSISAKSQPTGIAATPSATYIASASGLEVHPTSGSPFTQPGNISAVGANGPSVAYGSGKTLTLATNSGSSLKTEADFTDNKGDILSIAFSPDGKLVAAGDSAGRIILVDVGKKEVLVSSRWQFHTGRVAALSFSPDGKRLASAGGDESIYVWEVEKVMKNTAIKNAHPGGVSGVSWVAGSEKLISTGQDGCARTWTVPQA</sequence>
<reference evidence="4" key="1">
    <citation type="journal article" date="2022" name="G3 (Bethesda)">
        <title>High quality genome of the basidiomycete yeast Dioszegia hungarica PDD-24b-2 isolated from cloud water.</title>
        <authorList>
            <person name="Jarrige D."/>
            <person name="Haridas S."/>
            <person name="Bleykasten-Grosshans C."/>
            <person name="Joly M."/>
            <person name="Nadalig T."/>
            <person name="Sancelme M."/>
            <person name="Vuilleumier S."/>
            <person name="Grigoriev I.V."/>
            <person name="Amato P."/>
            <person name="Bringel F."/>
        </authorList>
    </citation>
    <scope>NUCLEOTIDE SEQUENCE</scope>
    <source>
        <strain evidence="4">PDD-24b-2</strain>
    </source>
</reference>
<feature type="repeat" description="WD" evidence="3">
    <location>
        <begin position="559"/>
        <end position="595"/>
    </location>
</feature>
<dbReference type="PANTHER" id="PTHR19856">
    <property type="entry name" value="WD-REPEATCONTAINING PROTEIN WDR1"/>
    <property type="match status" value="1"/>
</dbReference>
<dbReference type="PROSITE" id="PS50082">
    <property type="entry name" value="WD_REPEATS_2"/>
    <property type="match status" value="5"/>
</dbReference>
<dbReference type="GO" id="GO:0030864">
    <property type="term" value="C:cortical actin cytoskeleton"/>
    <property type="evidence" value="ECO:0007669"/>
    <property type="project" value="TreeGrafter"/>
</dbReference>
<dbReference type="InterPro" id="IPR015943">
    <property type="entry name" value="WD40/YVTN_repeat-like_dom_sf"/>
</dbReference>
<dbReference type="GO" id="GO:0051015">
    <property type="term" value="F:actin filament binding"/>
    <property type="evidence" value="ECO:0007669"/>
    <property type="project" value="TreeGrafter"/>
</dbReference>
<dbReference type="GO" id="GO:0030042">
    <property type="term" value="P:actin filament depolymerization"/>
    <property type="evidence" value="ECO:0007669"/>
    <property type="project" value="TreeGrafter"/>
</dbReference>
<dbReference type="Pfam" id="PF00400">
    <property type="entry name" value="WD40"/>
    <property type="match status" value="7"/>
</dbReference>
<dbReference type="EMBL" id="JAKWFO010000014">
    <property type="protein sequence ID" value="KAI9632632.1"/>
    <property type="molecule type" value="Genomic_DNA"/>
</dbReference>
<keyword evidence="1 3" id="KW-0853">WD repeat</keyword>
<dbReference type="Proteomes" id="UP001164286">
    <property type="component" value="Unassembled WGS sequence"/>
</dbReference>
<feature type="repeat" description="WD" evidence="3">
    <location>
        <begin position="516"/>
        <end position="550"/>
    </location>
</feature>
<feature type="repeat" description="WD" evidence="3">
    <location>
        <begin position="185"/>
        <end position="226"/>
    </location>
</feature>
<evidence type="ECO:0000313" key="5">
    <source>
        <dbReference type="Proteomes" id="UP001164286"/>
    </source>
</evidence>
<dbReference type="InterPro" id="IPR001680">
    <property type="entry name" value="WD40_rpt"/>
</dbReference>
<gene>
    <name evidence="4" type="ORF">MKK02DRAFT_30399</name>
</gene>
<evidence type="ECO:0000256" key="1">
    <source>
        <dbReference type="ARBA" id="ARBA00022574"/>
    </source>
</evidence>
<comment type="caution">
    <text evidence="4">The sequence shown here is derived from an EMBL/GenBank/DDBJ whole genome shotgun (WGS) entry which is preliminary data.</text>
</comment>
<dbReference type="GeneID" id="77727241"/>
<evidence type="ECO:0000256" key="3">
    <source>
        <dbReference type="PROSITE-ProRule" id="PRU00221"/>
    </source>
</evidence>
<protein>
    <submittedName>
        <fullName evidence="4">WD-repeat protein</fullName>
    </submittedName>
</protein>
<dbReference type="FunFam" id="2.130.10.10:FF:000102">
    <property type="entry name" value="Actin-interacting protein 1"/>
    <property type="match status" value="1"/>
</dbReference>
<proteinExistence type="predicted"/>
<evidence type="ECO:0000313" key="4">
    <source>
        <dbReference type="EMBL" id="KAI9632632.1"/>
    </source>
</evidence>
<dbReference type="RefSeq" id="XP_052942409.1">
    <property type="nucleotide sequence ID" value="XM_053088036.1"/>
</dbReference>
<name>A0AA38H2C5_9TREE</name>
<dbReference type="PROSITE" id="PS00678">
    <property type="entry name" value="WD_REPEATS_1"/>
    <property type="match status" value="2"/>
</dbReference>
<dbReference type="PANTHER" id="PTHR19856:SF0">
    <property type="entry name" value="WD REPEAT-CONTAINING PROTEIN 1"/>
    <property type="match status" value="1"/>
</dbReference>
<dbReference type="PROSITE" id="PS50294">
    <property type="entry name" value="WD_REPEATS_REGION"/>
    <property type="match status" value="2"/>
</dbReference>
<keyword evidence="2" id="KW-0677">Repeat</keyword>
<feature type="repeat" description="WD" evidence="3">
    <location>
        <begin position="228"/>
        <end position="269"/>
    </location>
</feature>
<dbReference type="SMART" id="SM00320">
    <property type="entry name" value="WD40"/>
    <property type="match status" value="9"/>
</dbReference>
<dbReference type="AlphaFoldDB" id="A0AA38H2C5"/>
<accession>A0AA38H2C5</accession>
<dbReference type="InterPro" id="IPR036322">
    <property type="entry name" value="WD40_repeat_dom_sf"/>
</dbReference>
<evidence type="ECO:0000256" key="2">
    <source>
        <dbReference type="ARBA" id="ARBA00022737"/>
    </source>
</evidence>